<dbReference type="Pfam" id="PF13843">
    <property type="entry name" value="DDE_Tnp_1_7"/>
    <property type="match status" value="2"/>
</dbReference>
<reference evidence="3 4" key="1">
    <citation type="submission" date="2023-02" db="EMBL/GenBank/DDBJ databases">
        <title>LHISI_Scaffold_Assembly.</title>
        <authorList>
            <person name="Stuart O.P."/>
            <person name="Cleave R."/>
            <person name="Magrath M.J.L."/>
            <person name="Mikheyev A.S."/>
        </authorList>
    </citation>
    <scope>NUCLEOTIDE SEQUENCE [LARGE SCALE GENOMIC DNA]</scope>
    <source>
        <strain evidence="3">Daus_M_001</strain>
        <tissue evidence="3">Leg muscle</tissue>
    </source>
</reference>
<keyword evidence="1" id="KW-0732">Signal</keyword>
<gene>
    <name evidence="3" type="ORF">PR048_000942</name>
</gene>
<evidence type="ECO:0000259" key="2">
    <source>
        <dbReference type="Pfam" id="PF13843"/>
    </source>
</evidence>
<keyword evidence="4" id="KW-1185">Reference proteome</keyword>
<feature type="signal peptide" evidence="1">
    <location>
        <begin position="1"/>
        <end position="20"/>
    </location>
</feature>
<proteinExistence type="predicted"/>
<dbReference type="PANTHER" id="PTHR46599">
    <property type="entry name" value="PIGGYBAC TRANSPOSABLE ELEMENT-DERIVED PROTEIN 4"/>
    <property type="match status" value="1"/>
</dbReference>
<evidence type="ECO:0000313" key="3">
    <source>
        <dbReference type="EMBL" id="KAJ8895606.1"/>
    </source>
</evidence>
<dbReference type="PANTHER" id="PTHR46599:SF6">
    <property type="entry name" value="DUAL SPECIFICITY PHOSPHATASE 26"/>
    <property type="match status" value="1"/>
</dbReference>
<name>A0ABQ9IG44_9NEOP</name>
<organism evidence="3 4">
    <name type="scientific">Dryococelus australis</name>
    <dbReference type="NCBI Taxonomy" id="614101"/>
    <lineage>
        <taxon>Eukaryota</taxon>
        <taxon>Metazoa</taxon>
        <taxon>Ecdysozoa</taxon>
        <taxon>Arthropoda</taxon>
        <taxon>Hexapoda</taxon>
        <taxon>Insecta</taxon>
        <taxon>Pterygota</taxon>
        <taxon>Neoptera</taxon>
        <taxon>Polyneoptera</taxon>
        <taxon>Phasmatodea</taxon>
        <taxon>Verophasmatodea</taxon>
        <taxon>Anareolatae</taxon>
        <taxon>Phasmatidae</taxon>
        <taxon>Eurycanthinae</taxon>
        <taxon>Dryococelus</taxon>
    </lineage>
</organism>
<sequence>MPILTKQTLGLVHSMKCFLGLLLYTANFKSNNEDICSIFCTDGTCWDIFQTIMSRVRFAITLTCLRFDNPNDREVAYVQLLAQQLLCQTLKMVILWMQMLKLMKYFSLQRPVQVQNVYAIQTCKIWPKSSNSGRLQNILCLHLHLYCGKGTEGLTLTPEEQNNQNITCNNWCTSIELADELRKRGLTWVGTIKKNRKEIPNEFLQSSKRNHWIKFVWFHQQYNTNLPCAKKQKTVLLNSTMHHSAEYCSSRRTRRWPMVLLFCLLDMSALNAFIVYQSLQDSKPITRITFMKVLSQQLTQPALQEMLMNTRVPKELRMSIA</sequence>
<evidence type="ECO:0000313" key="4">
    <source>
        <dbReference type="Proteomes" id="UP001159363"/>
    </source>
</evidence>
<dbReference type="InterPro" id="IPR029526">
    <property type="entry name" value="PGBD"/>
</dbReference>
<feature type="domain" description="PiggyBac transposable element-derived protein" evidence="2">
    <location>
        <begin position="160"/>
        <end position="243"/>
    </location>
</feature>
<evidence type="ECO:0000256" key="1">
    <source>
        <dbReference type="SAM" id="SignalP"/>
    </source>
</evidence>
<dbReference type="Proteomes" id="UP001159363">
    <property type="component" value="Chromosome 1"/>
</dbReference>
<comment type="caution">
    <text evidence="3">The sequence shown here is derived from an EMBL/GenBank/DDBJ whole genome shotgun (WGS) entry which is preliminary data.</text>
</comment>
<feature type="domain" description="PiggyBac transposable element-derived protein" evidence="2">
    <location>
        <begin position="15"/>
        <end position="75"/>
    </location>
</feature>
<accession>A0ABQ9IG44</accession>
<protein>
    <recommendedName>
        <fullName evidence="2">PiggyBac transposable element-derived protein domain-containing protein</fullName>
    </recommendedName>
</protein>
<dbReference type="EMBL" id="JARBHB010000001">
    <property type="protein sequence ID" value="KAJ8895606.1"/>
    <property type="molecule type" value="Genomic_DNA"/>
</dbReference>
<feature type="chain" id="PRO_5047166728" description="PiggyBac transposable element-derived protein domain-containing protein" evidence="1">
    <location>
        <begin position="21"/>
        <end position="321"/>
    </location>
</feature>